<keyword evidence="5" id="KW-0547">Nucleotide-binding</keyword>
<keyword evidence="9" id="KW-0594">Phospholipid biosynthesis</keyword>
<accession>A0A268NZU4</accession>
<evidence type="ECO:0000256" key="7">
    <source>
        <dbReference type="ARBA" id="ARBA00022840"/>
    </source>
</evidence>
<keyword evidence="3" id="KW-0444">Lipid biosynthesis</keyword>
<dbReference type="InterPro" id="IPR005218">
    <property type="entry name" value="Diacylglycerol/lipid_kinase"/>
</dbReference>
<feature type="domain" description="DAGKc" evidence="11">
    <location>
        <begin position="28"/>
        <end position="158"/>
    </location>
</feature>
<dbReference type="GO" id="GO:0005886">
    <property type="term" value="C:plasma membrane"/>
    <property type="evidence" value="ECO:0007669"/>
    <property type="project" value="TreeGrafter"/>
</dbReference>
<dbReference type="InterPro" id="IPR045540">
    <property type="entry name" value="YegS/DAGK_C"/>
</dbReference>
<evidence type="ECO:0000256" key="4">
    <source>
        <dbReference type="ARBA" id="ARBA00022679"/>
    </source>
</evidence>
<keyword evidence="4" id="KW-0808">Transferase</keyword>
<sequence length="329" mass="35813">MIRNMEWELLPSLPHESDFKQKGGHGMPRYEKAILLYNTNAGQGDINELLQQTLATLAPEVIELTLIQTQAPGEAKQRCKQLPEDIGLLIIVGGDGTVHECVNGLMAGNNQPTVAIVPAGTCNDLARSLQIPTVDDALTAIVNGTTVAIDIGQQNDSYFANFSGVGMIVEASKEIEAETKARFGKLGYIISAIRSIKEPKPFSYTITTAKGETSSGDAVMILAMNGQYIGTIGLFLKDISLSDGKLHLFIVKEAGFTLLKNMYSHAFTDENWLNDAEGIEALELDQFTLTCRQTLDVDSDGEINEQTPVSYTLHQQALTFITTGQQEKD</sequence>
<dbReference type="EMBL" id="NPCC01000012">
    <property type="protein sequence ID" value="PAE88769.1"/>
    <property type="molecule type" value="Genomic_DNA"/>
</dbReference>
<dbReference type="Gene3D" id="3.40.50.10330">
    <property type="entry name" value="Probable inorganic polyphosphate/atp-NAD kinase, domain 1"/>
    <property type="match status" value="1"/>
</dbReference>
<dbReference type="Proteomes" id="UP000216207">
    <property type="component" value="Unassembled WGS sequence"/>
</dbReference>
<organism evidence="12 13">
    <name type="scientific">Shouchella clausii</name>
    <name type="common">Alkalihalobacillus clausii</name>
    <dbReference type="NCBI Taxonomy" id="79880"/>
    <lineage>
        <taxon>Bacteria</taxon>
        <taxon>Bacillati</taxon>
        <taxon>Bacillota</taxon>
        <taxon>Bacilli</taxon>
        <taxon>Bacillales</taxon>
        <taxon>Bacillaceae</taxon>
        <taxon>Shouchella</taxon>
    </lineage>
</organism>
<proteinExistence type="inferred from homology"/>
<protein>
    <recommendedName>
        <fullName evidence="11">DAGKc domain-containing protein</fullName>
    </recommendedName>
</protein>
<evidence type="ECO:0000313" key="12">
    <source>
        <dbReference type="EMBL" id="PAE88769.1"/>
    </source>
</evidence>
<dbReference type="Pfam" id="PF00781">
    <property type="entry name" value="DAGK_cat"/>
    <property type="match status" value="1"/>
</dbReference>
<name>A0A268NZU4_SHOCL</name>
<evidence type="ECO:0000256" key="9">
    <source>
        <dbReference type="ARBA" id="ARBA00023209"/>
    </source>
</evidence>
<dbReference type="Pfam" id="PF19279">
    <property type="entry name" value="YegS_C"/>
    <property type="match status" value="1"/>
</dbReference>
<evidence type="ECO:0000256" key="3">
    <source>
        <dbReference type="ARBA" id="ARBA00022516"/>
    </source>
</evidence>
<dbReference type="GO" id="GO:0005524">
    <property type="term" value="F:ATP binding"/>
    <property type="evidence" value="ECO:0007669"/>
    <property type="project" value="UniProtKB-KW"/>
</dbReference>
<comment type="similarity">
    <text evidence="2">Belongs to the diacylglycerol/lipid kinase family.</text>
</comment>
<keyword evidence="8" id="KW-0443">Lipid metabolism</keyword>
<comment type="caution">
    <text evidence="12">The sequence shown here is derived from an EMBL/GenBank/DDBJ whole genome shotgun (WGS) entry which is preliminary data.</text>
</comment>
<dbReference type="NCBIfam" id="TIGR00147">
    <property type="entry name" value="YegS/Rv2252/BmrU family lipid kinase"/>
    <property type="match status" value="1"/>
</dbReference>
<dbReference type="PANTHER" id="PTHR12358">
    <property type="entry name" value="SPHINGOSINE KINASE"/>
    <property type="match status" value="1"/>
</dbReference>
<evidence type="ECO:0000313" key="13">
    <source>
        <dbReference type="Proteomes" id="UP000216207"/>
    </source>
</evidence>
<dbReference type="SUPFAM" id="SSF111331">
    <property type="entry name" value="NAD kinase/diacylglycerol kinase-like"/>
    <property type="match status" value="1"/>
</dbReference>
<dbReference type="InterPro" id="IPR017438">
    <property type="entry name" value="ATP-NAD_kinase_N"/>
</dbReference>
<keyword evidence="7" id="KW-0067">ATP-binding</keyword>
<dbReference type="InterPro" id="IPR050187">
    <property type="entry name" value="Lipid_Phosphate_FormReg"/>
</dbReference>
<dbReference type="GO" id="GO:0008654">
    <property type="term" value="P:phospholipid biosynthetic process"/>
    <property type="evidence" value="ECO:0007669"/>
    <property type="project" value="UniProtKB-KW"/>
</dbReference>
<dbReference type="Gene3D" id="2.60.200.40">
    <property type="match status" value="1"/>
</dbReference>
<reference evidence="12 13" key="1">
    <citation type="submission" date="2017-07" db="EMBL/GenBank/DDBJ databases">
        <title>Isolation and whole genome analysis of endospore-forming bacteria from heroin.</title>
        <authorList>
            <person name="Kalinowski J."/>
            <person name="Ahrens B."/>
            <person name="Al-Dilaimi A."/>
            <person name="Winkler A."/>
            <person name="Wibberg D."/>
            <person name="Schleenbecker U."/>
            <person name="Ruckert C."/>
            <person name="Wolfel R."/>
            <person name="Grass G."/>
        </authorList>
    </citation>
    <scope>NUCLEOTIDE SEQUENCE [LARGE SCALE GENOMIC DNA]</scope>
    <source>
        <strain evidence="12 13">7539</strain>
    </source>
</reference>
<dbReference type="GO" id="GO:0004143">
    <property type="term" value="F:ATP-dependent diacylglycerol kinase activity"/>
    <property type="evidence" value="ECO:0007669"/>
    <property type="project" value="TreeGrafter"/>
</dbReference>
<gene>
    <name evidence="12" type="ORF">CHH72_10350</name>
</gene>
<evidence type="ECO:0000256" key="1">
    <source>
        <dbReference type="ARBA" id="ARBA00001946"/>
    </source>
</evidence>
<dbReference type="InterPro" id="IPR016064">
    <property type="entry name" value="NAD/diacylglycerol_kinase_sf"/>
</dbReference>
<keyword evidence="10" id="KW-1208">Phospholipid metabolism</keyword>
<dbReference type="PANTHER" id="PTHR12358:SF107">
    <property type="entry name" value="LIPID KINASE BMRU-RELATED"/>
    <property type="match status" value="1"/>
</dbReference>
<dbReference type="InterPro" id="IPR001206">
    <property type="entry name" value="Diacylglycerol_kinase_cat_dom"/>
</dbReference>
<dbReference type="SMART" id="SM00046">
    <property type="entry name" value="DAGKc"/>
    <property type="match status" value="1"/>
</dbReference>
<keyword evidence="6" id="KW-0418">Kinase</keyword>
<evidence type="ECO:0000256" key="10">
    <source>
        <dbReference type="ARBA" id="ARBA00023264"/>
    </source>
</evidence>
<evidence type="ECO:0000259" key="11">
    <source>
        <dbReference type="PROSITE" id="PS50146"/>
    </source>
</evidence>
<dbReference type="PROSITE" id="PS50146">
    <property type="entry name" value="DAGK"/>
    <property type="match status" value="1"/>
</dbReference>
<evidence type="ECO:0000256" key="5">
    <source>
        <dbReference type="ARBA" id="ARBA00022741"/>
    </source>
</evidence>
<evidence type="ECO:0000256" key="6">
    <source>
        <dbReference type="ARBA" id="ARBA00022777"/>
    </source>
</evidence>
<evidence type="ECO:0000256" key="8">
    <source>
        <dbReference type="ARBA" id="ARBA00023098"/>
    </source>
</evidence>
<dbReference type="AlphaFoldDB" id="A0A268NZU4"/>
<evidence type="ECO:0000256" key="2">
    <source>
        <dbReference type="ARBA" id="ARBA00005983"/>
    </source>
</evidence>
<comment type="cofactor">
    <cofactor evidence="1">
        <name>Mg(2+)</name>
        <dbReference type="ChEBI" id="CHEBI:18420"/>
    </cofactor>
</comment>